<sequence length="125" mass="13161">MLFLTTASGEERASPSPLGSFVYSLPDRCDPGQPLSTALVTVEPTLDFANRMAKLVARKTQLPVYVANSISFASTGMGGTVEEEMDAFGAVAELVLSHVQQQQQQQQQHVAAHASPTTNGAAAQG</sequence>
<feature type="compositionally biased region" description="Polar residues" evidence="1">
    <location>
        <begin position="115"/>
        <end position="125"/>
    </location>
</feature>
<organism evidence="2 3">
    <name type="scientific">Phyllachora maydis</name>
    <dbReference type="NCBI Taxonomy" id="1825666"/>
    <lineage>
        <taxon>Eukaryota</taxon>
        <taxon>Fungi</taxon>
        <taxon>Dikarya</taxon>
        <taxon>Ascomycota</taxon>
        <taxon>Pezizomycotina</taxon>
        <taxon>Sordariomycetes</taxon>
        <taxon>Sordariomycetidae</taxon>
        <taxon>Phyllachorales</taxon>
        <taxon>Phyllachoraceae</taxon>
        <taxon>Phyllachora</taxon>
    </lineage>
</organism>
<reference evidence="2" key="1">
    <citation type="journal article" date="2023" name="Mol. Plant Microbe Interact.">
        <title>Elucidating the Obligate Nature and Biological Capacity of an Invasive Fungal Corn Pathogen.</title>
        <authorList>
            <person name="MacCready J.S."/>
            <person name="Roggenkamp E.M."/>
            <person name="Gdanetz K."/>
            <person name="Chilvers M.I."/>
        </authorList>
    </citation>
    <scope>NUCLEOTIDE SEQUENCE</scope>
    <source>
        <strain evidence="2">PM02</strain>
    </source>
</reference>
<evidence type="ECO:0000313" key="2">
    <source>
        <dbReference type="EMBL" id="KAK2072274.1"/>
    </source>
</evidence>
<comment type="caution">
    <text evidence="2">The sequence shown here is derived from an EMBL/GenBank/DDBJ whole genome shotgun (WGS) entry which is preliminary data.</text>
</comment>
<evidence type="ECO:0000313" key="3">
    <source>
        <dbReference type="Proteomes" id="UP001217918"/>
    </source>
</evidence>
<proteinExistence type="predicted"/>
<dbReference type="InterPro" id="IPR032157">
    <property type="entry name" value="PAC4"/>
</dbReference>
<protein>
    <submittedName>
        <fullName evidence="2">Uncharacterized protein</fullName>
    </submittedName>
</protein>
<dbReference type="Pfam" id="PF16093">
    <property type="entry name" value="PAC4"/>
    <property type="match status" value="1"/>
</dbReference>
<name>A0AAD9I6Q8_9PEZI</name>
<dbReference type="Proteomes" id="UP001217918">
    <property type="component" value="Unassembled WGS sequence"/>
</dbReference>
<gene>
    <name evidence="2" type="ORF">P8C59_006638</name>
</gene>
<dbReference type="Gene3D" id="3.30.230.100">
    <property type="match status" value="1"/>
</dbReference>
<dbReference type="AlphaFoldDB" id="A0AAD9I6Q8"/>
<accession>A0AAD9I6Q8</accession>
<feature type="region of interest" description="Disordered" evidence="1">
    <location>
        <begin position="102"/>
        <end position="125"/>
    </location>
</feature>
<keyword evidence="3" id="KW-1185">Reference proteome</keyword>
<dbReference type="GO" id="GO:0043248">
    <property type="term" value="P:proteasome assembly"/>
    <property type="evidence" value="ECO:0007669"/>
    <property type="project" value="InterPro"/>
</dbReference>
<evidence type="ECO:0000256" key="1">
    <source>
        <dbReference type="SAM" id="MobiDB-lite"/>
    </source>
</evidence>
<dbReference type="EMBL" id="JAQQPM010000006">
    <property type="protein sequence ID" value="KAK2072274.1"/>
    <property type="molecule type" value="Genomic_DNA"/>
</dbReference>